<dbReference type="EMBL" id="MU167389">
    <property type="protein sequence ID" value="KAG0141373.1"/>
    <property type="molecule type" value="Genomic_DNA"/>
</dbReference>
<evidence type="ECO:0000313" key="3">
    <source>
        <dbReference type="EMBL" id="KAG0141373.1"/>
    </source>
</evidence>
<dbReference type="Proteomes" id="UP000886653">
    <property type="component" value="Unassembled WGS sequence"/>
</dbReference>
<dbReference type="Pfam" id="PF10338">
    <property type="entry name" value="YBL028C_N"/>
    <property type="match status" value="1"/>
</dbReference>
<accession>A0A9P6N8P4</accession>
<protein>
    <recommendedName>
        <fullName evidence="2">DUF2423 domain-containing protein</fullName>
    </recommendedName>
</protein>
<evidence type="ECO:0000313" key="4">
    <source>
        <dbReference type="Proteomes" id="UP000886653"/>
    </source>
</evidence>
<evidence type="ECO:0000256" key="1">
    <source>
        <dbReference type="SAM" id="MobiDB-lite"/>
    </source>
</evidence>
<name>A0A9P6N8P4_9BASI</name>
<feature type="non-terminal residue" evidence="3">
    <location>
        <position position="1"/>
    </location>
</feature>
<keyword evidence="4" id="KW-1185">Reference proteome</keyword>
<feature type="domain" description="DUF2423" evidence="2">
    <location>
        <begin position="3"/>
        <end position="38"/>
    </location>
</feature>
<dbReference type="AlphaFoldDB" id="A0A9P6N8P4"/>
<evidence type="ECO:0000259" key="2">
    <source>
        <dbReference type="Pfam" id="PF10338"/>
    </source>
</evidence>
<proteinExistence type="predicted"/>
<dbReference type="OrthoDB" id="4087970at2759"/>
<feature type="region of interest" description="Disordered" evidence="1">
    <location>
        <begin position="40"/>
        <end position="68"/>
    </location>
</feature>
<reference evidence="3" key="1">
    <citation type="submission" date="2013-11" db="EMBL/GenBank/DDBJ databases">
        <title>Genome sequence of the fusiform rust pathogen reveals effectors for host alternation and coevolution with pine.</title>
        <authorList>
            <consortium name="DOE Joint Genome Institute"/>
            <person name="Smith K."/>
            <person name="Pendleton A."/>
            <person name="Kubisiak T."/>
            <person name="Anderson C."/>
            <person name="Salamov A."/>
            <person name="Aerts A."/>
            <person name="Riley R."/>
            <person name="Clum A."/>
            <person name="Lindquist E."/>
            <person name="Ence D."/>
            <person name="Campbell M."/>
            <person name="Kronenberg Z."/>
            <person name="Feau N."/>
            <person name="Dhillon B."/>
            <person name="Hamelin R."/>
            <person name="Burleigh J."/>
            <person name="Smith J."/>
            <person name="Yandell M."/>
            <person name="Nelson C."/>
            <person name="Grigoriev I."/>
            <person name="Davis J."/>
        </authorList>
    </citation>
    <scope>NUCLEOTIDE SEQUENCE</scope>
    <source>
        <strain evidence="3">G11</strain>
    </source>
</reference>
<sequence>IGKRAFRAKKRSSITSDYHIVDKNRVERLSERLQSKTIEKDSMEVINEKSKEEEEDKNVKKVSTSGPRMSCREVWKASKRGVQLRRAPGTVVWHKRMAGKAQRRR</sequence>
<gene>
    <name evidence="3" type="ORF">CROQUDRAFT_51808</name>
</gene>
<organism evidence="3 4">
    <name type="scientific">Cronartium quercuum f. sp. fusiforme G11</name>
    <dbReference type="NCBI Taxonomy" id="708437"/>
    <lineage>
        <taxon>Eukaryota</taxon>
        <taxon>Fungi</taxon>
        <taxon>Dikarya</taxon>
        <taxon>Basidiomycota</taxon>
        <taxon>Pucciniomycotina</taxon>
        <taxon>Pucciniomycetes</taxon>
        <taxon>Pucciniales</taxon>
        <taxon>Coleosporiaceae</taxon>
        <taxon>Cronartium</taxon>
    </lineage>
</organism>
<comment type="caution">
    <text evidence="3">The sequence shown here is derived from an EMBL/GenBank/DDBJ whole genome shotgun (WGS) entry which is preliminary data.</text>
</comment>
<dbReference type="InterPro" id="IPR019434">
    <property type="entry name" value="DUF2423"/>
</dbReference>
<feature type="compositionally biased region" description="Basic and acidic residues" evidence="1">
    <location>
        <begin position="40"/>
        <end position="52"/>
    </location>
</feature>